<feature type="non-terminal residue" evidence="1">
    <location>
        <position position="468"/>
    </location>
</feature>
<name>A0A554LBT3_9BACT</name>
<dbReference type="AlphaFoldDB" id="A0A554LBT3"/>
<comment type="caution">
    <text evidence="1">The sequence shown here is derived from an EMBL/GenBank/DDBJ whole genome shotgun (WGS) entry which is preliminary data.</text>
</comment>
<evidence type="ECO:0000313" key="2">
    <source>
        <dbReference type="Proteomes" id="UP000318296"/>
    </source>
</evidence>
<evidence type="ECO:0000313" key="1">
    <source>
        <dbReference type="EMBL" id="TSC90307.1"/>
    </source>
</evidence>
<dbReference type="EMBL" id="VMGH01000087">
    <property type="protein sequence ID" value="TSC90307.1"/>
    <property type="molecule type" value="Genomic_DNA"/>
</dbReference>
<reference evidence="1 2" key="1">
    <citation type="submission" date="2017-07" db="EMBL/GenBank/DDBJ databases">
        <title>Mechanisms for carbon and nitrogen cycling indicate functional differentiation within the Candidate Phyla Radiation.</title>
        <authorList>
            <person name="Danczak R.E."/>
            <person name="Johnston M.D."/>
            <person name="Kenah C."/>
            <person name="Slattery M."/>
            <person name="Wrighton K.C."/>
            <person name="Wilkins M.J."/>
        </authorList>
    </citation>
    <scope>NUCLEOTIDE SEQUENCE [LARGE SCALE GENOMIC DNA]</scope>
    <source>
        <strain evidence="1">Licking1014_96</strain>
    </source>
</reference>
<sequence length="468" mass="50558">LHISIRNYSLALINELSSGETLTNFIKKAATPEEPEIYLVAGGIKRHLPSPAVFYLWGGDESKISRIPTGLFDSLSLGTEVGAAVKGSGPEIYLLDKGKKDHIVSPEVFTAWGLTESQVTIVNDQYLANLPNGPEIGFLIRANGLPQVYKVEFGKKAWVPDPNIFIAWGFSFNDVAVIDPLLAGTLPDDSALTLFAKTSANSSIVYLLNQTDKKQFSESAVLEAWSNNAPPSISGLINNLQTLGNPTKLAKGPGQEIYLLLSGKKYHLVDYDAFIAFNYNLNQVTHVSGETINAVAYGGELNRLIRGSGPEIYLVENGQKRHIPSPEIFSSYGWSWASITAMPNSFVAQLPPGPDVPFNLPSVPSLNITANGPYTVLNSSGQTIANANGGEHLSASYYNGTYYLLNASNATLWSGSASIKFVPNSGDVIMEISSYSDPNWNGSVNYNRFRGAIEVVRSGSGTWAVNEL</sequence>
<protein>
    <submittedName>
        <fullName evidence="1">Uncharacterized protein</fullName>
    </submittedName>
</protein>
<feature type="non-terminal residue" evidence="1">
    <location>
        <position position="1"/>
    </location>
</feature>
<organism evidence="1 2">
    <name type="scientific">Candidatus Berkelbacteria bacterium Licking1014_96</name>
    <dbReference type="NCBI Taxonomy" id="2017149"/>
    <lineage>
        <taxon>Bacteria</taxon>
        <taxon>Candidatus Berkelbacteria</taxon>
    </lineage>
</organism>
<accession>A0A554LBT3</accession>
<proteinExistence type="predicted"/>
<dbReference type="Proteomes" id="UP000318296">
    <property type="component" value="Unassembled WGS sequence"/>
</dbReference>
<gene>
    <name evidence="1" type="ORF">CEN92_485</name>
</gene>